<gene>
    <name evidence="2" type="ORF">P0Y56_09775</name>
</gene>
<accession>A0AAJ6BLG0</accession>
<keyword evidence="1" id="KW-0472">Membrane</keyword>
<dbReference type="AlphaFoldDB" id="A0AAJ6BLG0"/>
<evidence type="ECO:0000313" key="3">
    <source>
        <dbReference type="Proteomes" id="UP001218362"/>
    </source>
</evidence>
<keyword evidence="1" id="KW-0812">Transmembrane</keyword>
<organism evidence="2 3">
    <name type="scientific">Candidatus Andeanibacterium colombiense</name>
    <dbReference type="NCBI Taxonomy" id="3121345"/>
    <lineage>
        <taxon>Bacteria</taxon>
        <taxon>Pseudomonadati</taxon>
        <taxon>Pseudomonadota</taxon>
        <taxon>Alphaproteobacteria</taxon>
        <taxon>Sphingomonadales</taxon>
        <taxon>Sphingomonadaceae</taxon>
        <taxon>Candidatus Andeanibacterium</taxon>
    </lineage>
</organism>
<protein>
    <submittedName>
        <fullName evidence="2">Uncharacterized protein</fullName>
    </submittedName>
</protein>
<sequence>MGATLSFTFLLILAGALLVPWPFARTFLTTGVAAMVGVLVAENYLFARSLFKLPAKRFPDRAPVAPGRSWLQALDANLRKRSWANLSLSWVIVLTISWIMYPGIHAAWWALPLWCAYFGSLIVLGTYMTFRKYQLGQRLQDD</sequence>
<proteinExistence type="predicted"/>
<feature type="transmembrane region" description="Helical" evidence="1">
    <location>
        <begin position="28"/>
        <end position="47"/>
    </location>
</feature>
<name>A0AAJ6BLG0_9SPHN</name>
<feature type="transmembrane region" description="Helical" evidence="1">
    <location>
        <begin position="107"/>
        <end position="130"/>
    </location>
</feature>
<evidence type="ECO:0000313" key="2">
    <source>
        <dbReference type="EMBL" id="WEK45324.1"/>
    </source>
</evidence>
<dbReference type="Proteomes" id="UP001218362">
    <property type="component" value="Chromosome"/>
</dbReference>
<feature type="transmembrane region" description="Helical" evidence="1">
    <location>
        <begin position="83"/>
        <end position="101"/>
    </location>
</feature>
<keyword evidence="1" id="KW-1133">Transmembrane helix</keyword>
<dbReference type="KEGG" id="acob:P0Y56_09775"/>
<reference evidence="2" key="1">
    <citation type="submission" date="2023-03" db="EMBL/GenBank/DDBJ databases">
        <title>Andean soil-derived lignocellulolytic bacterial consortium as a source of novel taxa and putative plastic-active enzymes.</title>
        <authorList>
            <person name="Diaz-Garcia L."/>
            <person name="Chuvochina M."/>
            <person name="Feuerriegel G."/>
            <person name="Bunk B."/>
            <person name="Sproer C."/>
            <person name="Streit W.R."/>
            <person name="Rodriguez L.M."/>
            <person name="Overmann J."/>
            <person name="Jimenez D.J."/>
        </authorList>
    </citation>
    <scope>NUCLEOTIDE SEQUENCE</scope>
    <source>
        <strain evidence="2">MAG 26</strain>
    </source>
</reference>
<evidence type="ECO:0000256" key="1">
    <source>
        <dbReference type="SAM" id="Phobius"/>
    </source>
</evidence>
<dbReference type="EMBL" id="CP119316">
    <property type="protein sequence ID" value="WEK45324.1"/>
    <property type="molecule type" value="Genomic_DNA"/>
</dbReference>